<sequence>MRKEQKYSFFVVLRTEYLLNLKLNHFKTERRAIYDTARFFNECGWIFREQTVVDLGVDALVETPIDENGNVKIFGIQIKGGGSNFSKTKNCLAFYFSERHYYYWNAISKIYPLFIILQDNKGKIYWQEYNQNFISKTSKYWKLNIPFQNVFNEKTKEKILDILFEKKINKKVIETNYSFPIQKKEQLIISYRTHLDFSFCLNFLSPKTIKAR</sequence>
<proteinExistence type="predicted"/>
<dbReference type="AlphaFoldDB" id="A0A376C1B2"/>
<accession>A0A376C1B2</accession>
<evidence type="ECO:0000259" key="1">
    <source>
        <dbReference type="Pfam" id="PF14280"/>
    </source>
</evidence>
<protein>
    <recommendedName>
        <fullName evidence="1">DUF4365 domain-containing protein</fullName>
    </recommendedName>
</protein>
<gene>
    <name evidence="2" type="ORF">NCTC11661_01193</name>
</gene>
<name>A0A376C1B2_9FLAO</name>
<reference evidence="2 3" key="1">
    <citation type="submission" date="2018-06" db="EMBL/GenBank/DDBJ databases">
        <authorList>
            <consortium name="Pathogen Informatics"/>
            <person name="Doyle S."/>
        </authorList>
    </citation>
    <scope>NUCLEOTIDE SEQUENCE [LARGE SCALE GENOMIC DNA]</scope>
    <source>
        <strain evidence="2 3">NCTC11661</strain>
    </source>
</reference>
<dbReference type="EMBL" id="UFTJ01000002">
    <property type="protein sequence ID" value="SSZ55794.1"/>
    <property type="molecule type" value="Genomic_DNA"/>
</dbReference>
<evidence type="ECO:0000313" key="2">
    <source>
        <dbReference type="EMBL" id="SSZ55794.1"/>
    </source>
</evidence>
<dbReference type="Proteomes" id="UP000255515">
    <property type="component" value="Unassembled WGS sequence"/>
</dbReference>
<dbReference type="InterPro" id="IPR025375">
    <property type="entry name" value="DUF4365"/>
</dbReference>
<organism evidence="2 3">
    <name type="scientific">Bergeyella zoohelcum</name>
    <dbReference type="NCBI Taxonomy" id="1015"/>
    <lineage>
        <taxon>Bacteria</taxon>
        <taxon>Pseudomonadati</taxon>
        <taxon>Bacteroidota</taxon>
        <taxon>Flavobacteriia</taxon>
        <taxon>Flavobacteriales</taxon>
        <taxon>Weeksellaceae</taxon>
        <taxon>Bergeyella</taxon>
    </lineage>
</organism>
<evidence type="ECO:0000313" key="3">
    <source>
        <dbReference type="Proteomes" id="UP000255515"/>
    </source>
</evidence>
<feature type="domain" description="DUF4365" evidence="1">
    <location>
        <begin position="40"/>
        <end position="161"/>
    </location>
</feature>
<dbReference type="Pfam" id="PF14280">
    <property type="entry name" value="DUF4365"/>
    <property type="match status" value="1"/>
</dbReference>